<evidence type="ECO:0000256" key="1">
    <source>
        <dbReference type="SAM" id="MobiDB-lite"/>
    </source>
</evidence>
<feature type="region of interest" description="Disordered" evidence="1">
    <location>
        <begin position="342"/>
        <end position="369"/>
    </location>
</feature>
<sequence length="369" mass="42435">MKANPMAEREDQQKPCDFQCEGRLGPGESLEVQRTFLDGDVVRRELRFVLSDDVDAPDLNDGEIIQRALLMLFKRVNEINRENPDVEVDLEEFLKLQKKEIDRLEGENRNMIINILDRLTLYDELVVLHEELTALYNEDPFIESLKERLQILISQNDPIDSKLRGIHEDIRNFVPEVRNLVAEIEAYRQGGSGVSRAKVVLIKQRANLVKKAALKEVDVEPRFVEETKMLQPRTKLKGKSVEPTKTQKEETRERSKSREVCGKKSIDVNSLKEDKASRGWGQQNSLSKEKMDGKRSAKAIKFHKKCPKSSHSEKGSCEGIKEIKKPRSKEKIVIKKHFEEMKPHKACSKSSHDGDGEIFDNSEQSSFHF</sequence>
<accession>A0A4U5MVG3</accession>
<evidence type="ECO:0000313" key="3">
    <source>
        <dbReference type="Proteomes" id="UP000298663"/>
    </source>
</evidence>
<protein>
    <submittedName>
        <fullName evidence="2">Uncharacterized protein</fullName>
    </submittedName>
</protein>
<feature type="region of interest" description="Disordered" evidence="1">
    <location>
        <begin position="230"/>
        <end position="330"/>
    </location>
</feature>
<feature type="compositionally biased region" description="Basic and acidic residues" evidence="1">
    <location>
        <begin position="239"/>
        <end position="277"/>
    </location>
</feature>
<reference evidence="2 3" key="1">
    <citation type="journal article" date="2015" name="Genome Biol.">
        <title>Comparative genomics of Steinernema reveals deeply conserved gene regulatory networks.</title>
        <authorList>
            <person name="Dillman A.R."/>
            <person name="Macchietto M."/>
            <person name="Porter C.F."/>
            <person name="Rogers A."/>
            <person name="Williams B."/>
            <person name="Antoshechkin I."/>
            <person name="Lee M.M."/>
            <person name="Goodwin Z."/>
            <person name="Lu X."/>
            <person name="Lewis E.E."/>
            <person name="Goodrich-Blair H."/>
            <person name="Stock S.P."/>
            <person name="Adams B.J."/>
            <person name="Sternberg P.W."/>
            <person name="Mortazavi A."/>
        </authorList>
    </citation>
    <scope>NUCLEOTIDE SEQUENCE [LARGE SCALE GENOMIC DNA]</scope>
    <source>
        <strain evidence="2 3">ALL</strain>
    </source>
</reference>
<dbReference type="EMBL" id="AZBU02000006">
    <property type="protein sequence ID" value="TKR73847.1"/>
    <property type="molecule type" value="Genomic_DNA"/>
</dbReference>
<dbReference type="AlphaFoldDB" id="A0A4U5MVG3"/>
<proteinExistence type="predicted"/>
<feature type="compositionally biased region" description="Basic and acidic residues" evidence="1">
    <location>
        <begin position="310"/>
        <end position="330"/>
    </location>
</feature>
<organism evidence="2 3">
    <name type="scientific">Steinernema carpocapsae</name>
    <name type="common">Entomopathogenic nematode</name>
    <dbReference type="NCBI Taxonomy" id="34508"/>
    <lineage>
        <taxon>Eukaryota</taxon>
        <taxon>Metazoa</taxon>
        <taxon>Ecdysozoa</taxon>
        <taxon>Nematoda</taxon>
        <taxon>Chromadorea</taxon>
        <taxon>Rhabditida</taxon>
        <taxon>Tylenchina</taxon>
        <taxon>Panagrolaimomorpha</taxon>
        <taxon>Strongyloidoidea</taxon>
        <taxon>Steinernematidae</taxon>
        <taxon>Steinernema</taxon>
    </lineage>
</organism>
<feature type="compositionally biased region" description="Basic residues" evidence="1">
    <location>
        <begin position="296"/>
        <end position="308"/>
    </location>
</feature>
<name>A0A4U5MVG3_STECR</name>
<dbReference type="Proteomes" id="UP000298663">
    <property type="component" value="Unassembled WGS sequence"/>
</dbReference>
<reference evidence="2 3" key="2">
    <citation type="journal article" date="2019" name="G3 (Bethesda)">
        <title>Hybrid Assembly of the Genome of the Entomopathogenic Nematode Steinernema carpocapsae Identifies the X-Chromosome.</title>
        <authorList>
            <person name="Serra L."/>
            <person name="Macchietto M."/>
            <person name="Macias-Munoz A."/>
            <person name="McGill C.J."/>
            <person name="Rodriguez I.M."/>
            <person name="Rodriguez B."/>
            <person name="Murad R."/>
            <person name="Mortazavi A."/>
        </authorList>
    </citation>
    <scope>NUCLEOTIDE SEQUENCE [LARGE SCALE GENOMIC DNA]</scope>
    <source>
        <strain evidence="2 3">ALL</strain>
    </source>
</reference>
<comment type="caution">
    <text evidence="2">The sequence shown here is derived from an EMBL/GenBank/DDBJ whole genome shotgun (WGS) entry which is preliminary data.</text>
</comment>
<evidence type="ECO:0000313" key="2">
    <source>
        <dbReference type="EMBL" id="TKR73847.1"/>
    </source>
</evidence>
<keyword evidence="3" id="KW-1185">Reference proteome</keyword>
<gene>
    <name evidence="2" type="ORF">L596_021105</name>
</gene>